<accession>A0A2H0RJI3</accession>
<dbReference type="InterPro" id="IPR043712">
    <property type="entry name" value="DUF5652"/>
</dbReference>
<gene>
    <name evidence="4" type="ORF">COV07_02550</name>
</gene>
<organism evidence="4 5">
    <name type="scientific">Candidatus Vogelbacteria bacterium CG10_big_fil_rev_8_21_14_0_10_45_14</name>
    <dbReference type="NCBI Taxonomy" id="1975042"/>
    <lineage>
        <taxon>Bacteria</taxon>
        <taxon>Candidatus Vogeliibacteriota</taxon>
    </lineage>
</organism>
<feature type="transmembrane region" description="Helical" evidence="2">
    <location>
        <begin position="42"/>
        <end position="66"/>
    </location>
</feature>
<feature type="compositionally biased region" description="Basic and acidic residues" evidence="1">
    <location>
        <begin position="179"/>
        <end position="197"/>
    </location>
</feature>
<dbReference type="Pfam" id="PF18893">
    <property type="entry name" value="DUF5652"/>
    <property type="match status" value="1"/>
</dbReference>
<protein>
    <recommendedName>
        <fullName evidence="3">DUF5652 domain-containing protein</fullName>
    </recommendedName>
</protein>
<feature type="region of interest" description="Disordered" evidence="1">
    <location>
        <begin position="251"/>
        <end position="272"/>
    </location>
</feature>
<feature type="domain" description="DUF5652" evidence="3">
    <location>
        <begin position="7"/>
        <end position="73"/>
    </location>
</feature>
<reference evidence="4 5" key="1">
    <citation type="submission" date="2017-09" db="EMBL/GenBank/DDBJ databases">
        <title>Depth-based differentiation of microbial function through sediment-hosted aquifers and enrichment of novel symbionts in the deep terrestrial subsurface.</title>
        <authorList>
            <person name="Probst A.J."/>
            <person name="Ladd B."/>
            <person name="Jarett J.K."/>
            <person name="Geller-Mcgrath D.E."/>
            <person name="Sieber C.M."/>
            <person name="Emerson J.B."/>
            <person name="Anantharaman K."/>
            <person name="Thomas B.C."/>
            <person name="Malmstrom R."/>
            <person name="Stieglmeier M."/>
            <person name="Klingl A."/>
            <person name="Woyke T."/>
            <person name="Ryan C.M."/>
            <person name="Banfield J.F."/>
        </authorList>
    </citation>
    <scope>NUCLEOTIDE SEQUENCE [LARGE SCALE GENOMIC DNA]</scope>
    <source>
        <strain evidence="4">CG10_big_fil_rev_8_21_14_0_10_45_14</strain>
    </source>
</reference>
<evidence type="ECO:0000313" key="5">
    <source>
        <dbReference type="Proteomes" id="UP000230833"/>
    </source>
</evidence>
<keyword evidence="2" id="KW-1133">Transmembrane helix</keyword>
<feature type="transmembrane region" description="Helical" evidence="2">
    <location>
        <begin position="6"/>
        <end position="30"/>
    </location>
</feature>
<keyword evidence="2" id="KW-0472">Membrane</keyword>
<proteinExistence type="predicted"/>
<dbReference type="EMBL" id="PCYL01000029">
    <property type="protein sequence ID" value="PIR46722.1"/>
    <property type="molecule type" value="Genomic_DNA"/>
</dbReference>
<feature type="region of interest" description="Disordered" evidence="1">
    <location>
        <begin position="179"/>
        <end position="238"/>
    </location>
</feature>
<evidence type="ECO:0000313" key="4">
    <source>
        <dbReference type="EMBL" id="PIR46722.1"/>
    </source>
</evidence>
<feature type="compositionally biased region" description="Polar residues" evidence="1">
    <location>
        <begin position="253"/>
        <end position="266"/>
    </location>
</feature>
<sequence>MQIDAWITYFLSDGNWIIPALILWLAPWKIAAMYRAARRGQWLTFVLFFLLIPVNTLGIVEMFYLFSWSRQREIEVPVYAPVRKKPTEEDAPDEHLAKSEKKFGFLSYKDKELPPTSTSVQVPTLNQDDIRREIAGFKGTRRGAPEMRELTNTEGVGKIELSALSELERMRTLAREREEIDKTSVAKPKVPKERQTVRPDIPIPRPPAPRENKLTMGIRNTETKGKMGDMSEDSSNMTNIMPGVYMAKKKIESAQSVSQAPTSLSAAETLVK</sequence>
<dbReference type="AlphaFoldDB" id="A0A2H0RJI3"/>
<comment type="caution">
    <text evidence="4">The sequence shown here is derived from an EMBL/GenBank/DDBJ whole genome shotgun (WGS) entry which is preliminary data.</text>
</comment>
<keyword evidence="2" id="KW-0812">Transmembrane</keyword>
<dbReference type="Proteomes" id="UP000230833">
    <property type="component" value="Unassembled WGS sequence"/>
</dbReference>
<evidence type="ECO:0000259" key="3">
    <source>
        <dbReference type="Pfam" id="PF18893"/>
    </source>
</evidence>
<evidence type="ECO:0000256" key="2">
    <source>
        <dbReference type="SAM" id="Phobius"/>
    </source>
</evidence>
<evidence type="ECO:0000256" key="1">
    <source>
        <dbReference type="SAM" id="MobiDB-lite"/>
    </source>
</evidence>
<name>A0A2H0RJI3_9BACT</name>